<dbReference type="PANTHER" id="PTHR30009:SF12">
    <property type="entry name" value="PHOSPHOTRANSFERASE IIC COMPONENT GLVC"/>
    <property type="match status" value="1"/>
</dbReference>
<dbReference type="RefSeq" id="WP_039311992.1">
    <property type="nucleotide sequence ID" value="NZ_CP006905.1"/>
</dbReference>
<dbReference type="PROSITE" id="PS01035">
    <property type="entry name" value="PTS_EIIB_TYPE_1_CYS"/>
    <property type="match status" value="1"/>
</dbReference>
<dbReference type="EMBL" id="CP006905">
    <property type="protein sequence ID" value="AIY84765.1"/>
    <property type="molecule type" value="Genomic_DNA"/>
</dbReference>
<dbReference type="PROSITE" id="PS51103">
    <property type="entry name" value="PTS_EIIC_TYPE_1"/>
    <property type="match status" value="1"/>
</dbReference>
<evidence type="ECO:0000256" key="11">
    <source>
        <dbReference type="PROSITE-ProRule" id="PRU00421"/>
    </source>
</evidence>
<dbReference type="InterPro" id="IPR003352">
    <property type="entry name" value="PTS_EIIC"/>
</dbReference>
<dbReference type="PROSITE" id="PS51098">
    <property type="entry name" value="PTS_EIIB_TYPE_1"/>
    <property type="match status" value="1"/>
</dbReference>
<evidence type="ECO:0000256" key="6">
    <source>
        <dbReference type="ARBA" id="ARBA00022683"/>
    </source>
</evidence>
<keyword evidence="8" id="KW-0418">Kinase</keyword>
<keyword evidence="2" id="KW-0813">Transport</keyword>
<dbReference type="GO" id="GO:0016301">
    <property type="term" value="F:kinase activity"/>
    <property type="evidence" value="ECO:0007669"/>
    <property type="project" value="UniProtKB-KW"/>
</dbReference>
<name>A0A0A7G0S7_9CLOT</name>
<dbReference type="NCBIfam" id="TIGR00826">
    <property type="entry name" value="EIIB_glc"/>
    <property type="match status" value="1"/>
</dbReference>
<evidence type="ECO:0000256" key="5">
    <source>
        <dbReference type="ARBA" id="ARBA00022679"/>
    </source>
</evidence>
<dbReference type="EC" id="2.7.1.69" evidence="15"/>
<dbReference type="InterPro" id="IPR036878">
    <property type="entry name" value="Glu_permease_IIB"/>
</dbReference>
<evidence type="ECO:0000313" key="16">
    <source>
        <dbReference type="Proteomes" id="UP000030635"/>
    </source>
</evidence>
<feature type="transmembrane region" description="Helical" evidence="12">
    <location>
        <begin position="62"/>
        <end position="79"/>
    </location>
</feature>
<keyword evidence="3" id="KW-1003">Cell membrane</keyword>
<dbReference type="InterPro" id="IPR050429">
    <property type="entry name" value="PTS_Glucose_EIICBA"/>
</dbReference>
<keyword evidence="10 12" id="KW-0472">Membrane</keyword>
<dbReference type="Proteomes" id="UP000030635">
    <property type="component" value="Chromosome"/>
</dbReference>
<dbReference type="SUPFAM" id="SSF55604">
    <property type="entry name" value="Glucose permease domain IIB"/>
    <property type="match status" value="1"/>
</dbReference>
<reference evidence="15 16" key="1">
    <citation type="journal article" date="2015" name="Infect. Genet. Evol.">
        <title>Genomic sequences of six botulinum neurotoxin-producing strains representing three clostridial species illustrate the mobility and diversity of botulinum neurotoxin genes.</title>
        <authorList>
            <person name="Smith T.J."/>
            <person name="Hill K.K."/>
            <person name="Xie G."/>
            <person name="Foley B.T."/>
            <person name="Williamson C.H."/>
            <person name="Foster J.T."/>
            <person name="Johnson S.L."/>
            <person name="Chertkov O."/>
            <person name="Teshima H."/>
            <person name="Gibbons H.S."/>
            <person name="Johnsky L.A."/>
            <person name="Karavis M.A."/>
            <person name="Smith L.A."/>
        </authorList>
    </citation>
    <scope>NUCLEOTIDE SEQUENCE [LARGE SCALE GENOMIC DNA]</scope>
    <source>
        <strain evidence="15">Sullivan</strain>
    </source>
</reference>
<evidence type="ECO:0000256" key="12">
    <source>
        <dbReference type="SAM" id="Phobius"/>
    </source>
</evidence>
<evidence type="ECO:0000259" key="14">
    <source>
        <dbReference type="PROSITE" id="PS51103"/>
    </source>
</evidence>
<feature type="active site" description="Phosphocysteine intermediate; for EIIB activity" evidence="11">
    <location>
        <position position="469"/>
    </location>
</feature>
<dbReference type="InterPro" id="IPR013013">
    <property type="entry name" value="PTS_EIIC_1"/>
</dbReference>
<sequence>MMQKIQRFGAAMFVPVLLFAFAGIMVGFCTLFKNPDIMGSIAAPDGIWSQCWNLIEQGAWTVFNQLPILFVVGLPIALAKKAQGRACMEAVVTYLTFNYFINTILTQWGPTFGVNFAQDPGGVSGLTLIAGIKTLDTGMIGSIVIAGIVVYLHNRFFDTELPECVGIFSGSSFVVMIGFFVMIPVALITCVVWPTIQSGINSLQGFLTSSGVVGVWVYTFLERILIPTGLHHFIYGPFIFGPAVVEGGIASYWPQHLNSFTTSAHTLKEMFPQGGFALHGHSKIFGSVGIALALYSTAKPSRKKKVAGLLIPATLTAVLAGVTEPLEFTFLFVAPLLFAVHAFLAATLAATEFVFGVVGNFGGGVIEWSAQNWIPLFKYHGMTYVTQIIIGLCFTAIYFFVFRFFIVKFNLPTPGREDDDAETKLFTKDDYKAKKAKEGKGKVSSKSEKAGLILEYLGGAENIVDVTNCATRLRLTVKDETKLSPDSAFKEAGAHGVVRNGKAIQVIIGLSVPQVRDEFEKLL</sequence>
<dbReference type="PANTHER" id="PTHR30009">
    <property type="entry name" value="CYTOCHROME C-TYPE SYNTHESIS PROTEIN AND PTS TRANSMEMBRANE COMPONENT"/>
    <property type="match status" value="1"/>
</dbReference>
<keyword evidence="6" id="KW-0598">Phosphotransferase system</keyword>
<feature type="transmembrane region" description="Helical" evidence="12">
    <location>
        <begin position="328"/>
        <end position="346"/>
    </location>
</feature>
<evidence type="ECO:0000256" key="1">
    <source>
        <dbReference type="ARBA" id="ARBA00004651"/>
    </source>
</evidence>
<feature type="transmembrane region" description="Helical" evidence="12">
    <location>
        <begin position="382"/>
        <end position="406"/>
    </location>
</feature>
<dbReference type="Pfam" id="PF00367">
    <property type="entry name" value="PTS_EIIB"/>
    <property type="match status" value="1"/>
</dbReference>
<dbReference type="eggNOG" id="COG1264">
    <property type="taxonomic scope" value="Bacteria"/>
</dbReference>
<evidence type="ECO:0000259" key="13">
    <source>
        <dbReference type="PROSITE" id="PS51098"/>
    </source>
</evidence>
<dbReference type="GO" id="GO:0009401">
    <property type="term" value="P:phosphoenolpyruvate-dependent sugar phosphotransferase system"/>
    <property type="evidence" value="ECO:0007669"/>
    <property type="project" value="UniProtKB-KW"/>
</dbReference>
<feature type="domain" description="PTS EIIC type-1" evidence="14">
    <location>
        <begin position="1"/>
        <end position="418"/>
    </location>
</feature>
<feature type="transmembrane region" description="Helical" evidence="12">
    <location>
        <begin position="273"/>
        <end position="294"/>
    </location>
</feature>
<evidence type="ECO:0000256" key="2">
    <source>
        <dbReference type="ARBA" id="ARBA00022448"/>
    </source>
</evidence>
<protein>
    <submittedName>
        <fullName evidence="15">PTS system, alpha-glucoside-specific IIBC component domain protein</fullName>
        <ecNumber evidence="15">2.7.1.69</ecNumber>
    </submittedName>
</protein>
<dbReference type="NCBIfam" id="TIGR02005">
    <property type="entry name" value="PTS-IIBC-alpha"/>
    <property type="match status" value="1"/>
</dbReference>
<dbReference type="Gene3D" id="3.30.1360.60">
    <property type="entry name" value="Glucose permease domain IIB"/>
    <property type="match status" value="1"/>
</dbReference>
<keyword evidence="4" id="KW-0762">Sugar transport</keyword>
<keyword evidence="5 15" id="KW-0808">Transferase</keyword>
<dbReference type="InterPro" id="IPR010975">
    <property type="entry name" value="PTS_IIBC_a_glc"/>
</dbReference>
<dbReference type="STRING" id="1561.NPD11_2106"/>
<feature type="transmembrane region" description="Helical" evidence="12">
    <location>
        <begin position="128"/>
        <end position="152"/>
    </location>
</feature>
<feature type="transmembrane region" description="Helical" evidence="12">
    <location>
        <begin position="202"/>
        <end position="221"/>
    </location>
</feature>
<feature type="transmembrane region" description="Helical" evidence="12">
    <location>
        <begin position="353"/>
        <end position="370"/>
    </location>
</feature>
<evidence type="ECO:0000256" key="9">
    <source>
        <dbReference type="ARBA" id="ARBA00022989"/>
    </source>
</evidence>
<evidence type="ECO:0000256" key="4">
    <source>
        <dbReference type="ARBA" id="ARBA00022597"/>
    </source>
</evidence>
<evidence type="ECO:0000256" key="10">
    <source>
        <dbReference type="ARBA" id="ARBA00023136"/>
    </source>
</evidence>
<dbReference type="HOGENOM" id="CLU_012312_1_0_9"/>
<evidence type="ECO:0000313" key="15">
    <source>
        <dbReference type="EMBL" id="AIY84765.1"/>
    </source>
</evidence>
<dbReference type="GO" id="GO:0005886">
    <property type="term" value="C:plasma membrane"/>
    <property type="evidence" value="ECO:0007669"/>
    <property type="project" value="UniProtKB-SubCell"/>
</dbReference>
<dbReference type="GO" id="GO:0090563">
    <property type="term" value="F:protein-phosphocysteine-sugar phosphotransferase activity"/>
    <property type="evidence" value="ECO:0007669"/>
    <property type="project" value="TreeGrafter"/>
</dbReference>
<proteinExistence type="predicted"/>
<keyword evidence="7 12" id="KW-0812">Transmembrane</keyword>
<dbReference type="AlphaFoldDB" id="A0A0A7G0S7"/>
<feature type="transmembrane region" description="Helical" evidence="12">
    <location>
        <begin position="233"/>
        <end position="253"/>
    </location>
</feature>
<dbReference type="Pfam" id="PF02378">
    <property type="entry name" value="PTS_EIIC"/>
    <property type="match status" value="1"/>
</dbReference>
<evidence type="ECO:0000256" key="8">
    <source>
        <dbReference type="ARBA" id="ARBA00022777"/>
    </source>
</evidence>
<dbReference type="OrthoDB" id="9764327at2"/>
<dbReference type="InterPro" id="IPR001996">
    <property type="entry name" value="PTS_IIB_1"/>
</dbReference>
<evidence type="ECO:0000256" key="7">
    <source>
        <dbReference type="ARBA" id="ARBA00022692"/>
    </source>
</evidence>
<dbReference type="GO" id="GO:0008982">
    <property type="term" value="F:protein-N(PI)-phosphohistidine-sugar phosphotransferase activity"/>
    <property type="evidence" value="ECO:0007669"/>
    <property type="project" value="InterPro"/>
</dbReference>
<feature type="transmembrane region" description="Helical" evidence="12">
    <location>
        <begin position="173"/>
        <end position="196"/>
    </location>
</feature>
<feature type="transmembrane region" description="Helical" evidence="12">
    <location>
        <begin position="91"/>
        <end position="108"/>
    </location>
</feature>
<feature type="transmembrane region" description="Helical" evidence="12">
    <location>
        <begin position="306"/>
        <end position="322"/>
    </location>
</feature>
<dbReference type="eggNOG" id="COG1263">
    <property type="taxonomic scope" value="Bacteria"/>
</dbReference>
<dbReference type="InterPro" id="IPR018113">
    <property type="entry name" value="PTrfase_EIIB_Cys"/>
</dbReference>
<keyword evidence="9 12" id="KW-1133">Transmembrane helix</keyword>
<accession>A0A0A7G0S7</accession>
<organism evidence="15 16">
    <name type="scientific">Clostridium baratii str. Sullivan</name>
    <dbReference type="NCBI Taxonomy" id="1415775"/>
    <lineage>
        <taxon>Bacteria</taxon>
        <taxon>Bacillati</taxon>
        <taxon>Bacillota</taxon>
        <taxon>Clostridia</taxon>
        <taxon>Eubacteriales</taxon>
        <taxon>Clostridiaceae</taxon>
        <taxon>Clostridium</taxon>
    </lineage>
</organism>
<gene>
    <name evidence="15" type="ORF">U729_886</name>
</gene>
<feature type="transmembrane region" description="Helical" evidence="12">
    <location>
        <begin position="12"/>
        <end position="33"/>
    </location>
</feature>
<dbReference type="CDD" id="cd00212">
    <property type="entry name" value="PTS_IIB_glc"/>
    <property type="match status" value="1"/>
</dbReference>
<feature type="domain" description="PTS EIIB type-1" evidence="13">
    <location>
        <begin position="447"/>
        <end position="523"/>
    </location>
</feature>
<comment type="subcellular location">
    <subcellularLocation>
        <location evidence="1">Cell membrane</location>
        <topology evidence="1">Multi-pass membrane protein</topology>
    </subcellularLocation>
</comment>
<evidence type="ECO:0000256" key="3">
    <source>
        <dbReference type="ARBA" id="ARBA00022475"/>
    </source>
</evidence>
<dbReference type="KEGG" id="cbv:U729_886"/>
<keyword evidence="16" id="KW-1185">Reference proteome</keyword>